<sequence>MLTKIPLLRRLDPFILGILITVGIASLIPADGTALTAFTWATKVAVGILFFLYGTRLSTQEALHGLRHWRLHLTILAATFVIFPLLGIAARVLVPTILTQPLYLGLLYVCLLPSTVQSSIAFVSIARGNVPGAIVSASFSNILGIFVTPLLVALLMTSEGAGFDGSSAIGILVMLLLPFIAGQAVRRWIGSWVTKHGAPLKLVDRGSILLVVYVAFSEGMNEGIWGTLSVGRLLCLLAACATLLAIVLSVTWFGSKRLGFDRADQITITFCGSKKSLATGLPMATILFAGQPIGLIVLPLMLFHQLQLLVCAWMAGRLARRTAVNEKELATSYSRAPRNGPKSPEAAV</sequence>
<feature type="transmembrane region" description="Helical" evidence="1">
    <location>
        <begin position="233"/>
        <end position="254"/>
    </location>
</feature>
<dbReference type="InterPro" id="IPR016833">
    <property type="entry name" value="Put_Na-Bile_cotransptr"/>
</dbReference>
<dbReference type="InterPro" id="IPR038770">
    <property type="entry name" value="Na+/solute_symporter_sf"/>
</dbReference>
<feature type="transmembrane region" description="Helical" evidence="1">
    <location>
        <begin position="73"/>
        <end position="94"/>
    </location>
</feature>
<evidence type="ECO:0000313" key="2">
    <source>
        <dbReference type="EMBL" id="MDV7267232.1"/>
    </source>
</evidence>
<feature type="transmembrane region" description="Helical" evidence="1">
    <location>
        <begin position="133"/>
        <end position="156"/>
    </location>
</feature>
<dbReference type="Gene3D" id="1.20.1530.20">
    <property type="match status" value="1"/>
</dbReference>
<dbReference type="PANTHER" id="PTHR18640">
    <property type="entry name" value="SOLUTE CARRIER FAMILY 10 MEMBER 7"/>
    <property type="match status" value="1"/>
</dbReference>
<dbReference type="GO" id="GO:0005886">
    <property type="term" value="C:plasma membrane"/>
    <property type="evidence" value="ECO:0007669"/>
    <property type="project" value="TreeGrafter"/>
</dbReference>
<keyword evidence="1" id="KW-1133">Transmembrane helix</keyword>
<feature type="transmembrane region" description="Helical" evidence="1">
    <location>
        <begin position="12"/>
        <end position="28"/>
    </location>
</feature>
<accession>A0AAE5A822</accession>
<keyword evidence="1" id="KW-0472">Membrane</keyword>
<evidence type="ECO:0000256" key="1">
    <source>
        <dbReference type="SAM" id="Phobius"/>
    </source>
</evidence>
<evidence type="ECO:0000313" key="3">
    <source>
        <dbReference type="Proteomes" id="UP001185863"/>
    </source>
</evidence>
<dbReference type="PIRSF" id="PIRSF026166">
    <property type="entry name" value="UCP026166"/>
    <property type="match status" value="1"/>
</dbReference>
<feature type="transmembrane region" description="Helical" evidence="1">
    <location>
        <begin position="168"/>
        <end position="185"/>
    </location>
</feature>
<reference evidence="2" key="1">
    <citation type="submission" date="2023-10" db="EMBL/GenBank/DDBJ databases">
        <title>Development of a sustainable strategy for remediation of hydrocarbon-contaminated territories based on the waste exchange concept.</title>
        <authorList>
            <person name="Krivoruchko A."/>
        </authorList>
    </citation>
    <scope>NUCLEOTIDE SEQUENCE</scope>
    <source>
        <strain evidence="2">IEGM 68</strain>
    </source>
</reference>
<protein>
    <submittedName>
        <fullName evidence="2">Bile acid:sodium symporter family protein</fullName>
    </submittedName>
</protein>
<organism evidence="2 3">
    <name type="scientific">Rhodococcus oxybenzonivorans</name>
    <dbReference type="NCBI Taxonomy" id="1990687"/>
    <lineage>
        <taxon>Bacteria</taxon>
        <taxon>Bacillati</taxon>
        <taxon>Actinomycetota</taxon>
        <taxon>Actinomycetes</taxon>
        <taxon>Mycobacteriales</taxon>
        <taxon>Nocardiaceae</taxon>
        <taxon>Rhodococcus</taxon>
    </lineage>
</organism>
<dbReference type="Proteomes" id="UP001185863">
    <property type="component" value="Unassembled WGS sequence"/>
</dbReference>
<feature type="transmembrane region" description="Helical" evidence="1">
    <location>
        <begin position="106"/>
        <end position="126"/>
    </location>
</feature>
<gene>
    <name evidence="2" type="ORF">R4315_22130</name>
</gene>
<comment type="caution">
    <text evidence="2">The sequence shown here is derived from an EMBL/GenBank/DDBJ whole genome shotgun (WGS) entry which is preliminary data.</text>
</comment>
<keyword evidence="1" id="KW-0812">Transmembrane</keyword>
<dbReference type="Pfam" id="PF13593">
    <property type="entry name" value="SBF_like"/>
    <property type="match status" value="1"/>
</dbReference>
<dbReference type="AlphaFoldDB" id="A0AAE5A822"/>
<dbReference type="PANTHER" id="PTHR18640:SF5">
    <property type="entry name" value="SODIUM_BILE ACID COTRANSPORTER 7"/>
    <property type="match status" value="1"/>
</dbReference>
<dbReference type="RefSeq" id="WP_317744810.1">
    <property type="nucleotide sequence ID" value="NZ_JAWLUP010000077.1"/>
</dbReference>
<name>A0AAE5A822_9NOCA</name>
<dbReference type="EMBL" id="JAWLUP010000077">
    <property type="protein sequence ID" value="MDV7267232.1"/>
    <property type="molecule type" value="Genomic_DNA"/>
</dbReference>
<feature type="transmembrane region" description="Helical" evidence="1">
    <location>
        <begin position="34"/>
        <end position="53"/>
    </location>
</feature>
<proteinExistence type="predicted"/>